<protein>
    <submittedName>
        <fullName evidence="2">Transposon Tf2-8 polyprotein</fullName>
    </submittedName>
</protein>
<dbReference type="PANTHER" id="PTHR46148">
    <property type="entry name" value="CHROMO DOMAIN-CONTAINING PROTEIN"/>
    <property type="match status" value="1"/>
</dbReference>
<reference evidence="2 3" key="1">
    <citation type="submission" date="2022-01" db="EMBL/GenBank/DDBJ databases">
        <title>A high-quality chromosome-level genome assembly of rohu carp, Labeo rohita.</title>
        <authorList>
            <person name="Arick M.A. II"/>
            <person name="Hsu C.-Y."/>
            <person name="Magbanua Z."/>
            <person name="Pechanova O."/>
            <person name="Grover C."/>
            <person name="Miller E."/>
            <person name="Thrash A."/>
            <person name="Ezzel L."/>
            <person name="Alam S."/>
            <person name="Benzie J."/>
            <person name="Hamilton M."/>
            <person name="Karsi A."/>
            <person name="Lawrence M.L."/>
            <person name="Peterson D.G."/>
        </authorList>
    </citation>
    <scope>NUCLEOTIDE SEQUENCE [LARGE SCALE GENOMIC DNA]</scope>
    <source>
        <strain evidence="3">BAU-BD-2019</strain>
        <tissue evidence="2">Blood</tissue>
    </source>
</reference>
<name>A0ABQ8L911_LABRO</name>
<organism evidence="2 3">
    <name type="scientific">Labeo rohita</name>
    <name type="common">Indian major carp</name>
    <name type="synonym">Cyprinus rohita</name>
    <dbReference type="NCBI Taxonomy" id="84645"/>
    <lineage>
        <taxon>Eukaryota</taxon>
        <taxon>Metazoa</taxon>
        <taxon>Chordata</taxon>
        <taxon>Craniata</taxon>
        <taxon>Vertebrata</taxon>
        <taxon>Euteleostomi</taxon>
        <taxon>Actinopterygii</taxon>
        <taxon>Neopterygii</taxon>
        <taxon>Teleostei</taxon>
        <taxon>Ostariophysi</taxon>
        <taxon>Cypriniformes</taxon>
        <taxon>Cyprinidae</taxon>
        <taxon>Labeoninae</taxon>
        <taxon>Labeonini</taxon>
        <taxon>Labeo</taxon>
    </lineage>
</organism>
<keyword evidence="3" id="KW-1185">Reference proteome</keyword>
<dbReference type="EMBL" id="JACTAM010000752">
    <property type="protein sequence ID" value="KAI2646905.1"/>
    <property type="molecule type" value="Genomic_DNA"/>
</dbReference>
<gene>
    <name evidence="2" type="ORF">H4Q32_026562</name>
</gene>
<dbReference type="InterPro" id="IPR056924">
    <property type="entry name" value="SH3_Tf2-1"/>
</dbReference>
<feature type="domain" description="Tf2-1-like SH3-like" evidence="1">
    <location>
        <begin position="14"/>
        <end position="64"/>
    </location>
</feature>
<dbReference type="PANTHER" id="PTHR46148:SF52">
    <property type="entry name" value="OS04G0603800 PROTEIN"/>
    <property type="match status" value="1"/>
</dbReference>
<evidence type="ECO:0000313" key="3">
    <source>
        <dbReference type="Proteomes" id="UP000830375"/>
    </source>
</evidence>
<dbReference type="Proteomes" id="UP000830375">
    <property type="component" value="Unassembled WGS sequence"/>
</dbReference>
<evidence type="ECO:0000313" key="2">
    <source>
        <dbReference type="EMBL" id="KAI2646905.1"/>
    </source>
</evidence>
<sequence>MELCALGLPPTRNINLKTETKKLTPRFIGPYKITHRLNPVTFRLQLPASLRIHPVFHQSQLKPVFFSPLSPQVTAPPRSGIIDGLGPEERSWVPGRFILDPALIQDYRRRVSSAPGPSGAGPGGGGTVTRTGSHIELMLASSSGPFNFVTHVSKTLCSSERLFACLCACENADFLCWTGNLAHRAFSRWADALWAGTFPPTPPGTAAHHKALQSDLASPMLKYRFTSQNQCYQEQACSAVSNAGERDRQQEERSLIGKELDNWGSHEGETEGSNLSQCVCAPGV</sequence>
<accession>A0ABQ8L911</accession>
<comment type="caution">
    <text evidence="2">The sequence shown here is derived from an EMBL/GenBank/DDBJ whole genome shotgun (WGS) entry which is preliminary data.</text>
</comment>
<evidence type="ECO:0000259" key="1">
    <source>
        <dbReference type="Pfam" id="PF24626"/>
    </source>
</evidence>
<dbReference type="Pfam" id="PF24626">
    <property type="entry name" value="SH3_Tf2-1"/>
    <property type="match status" value="1"/>
</dbReference>
<proteinExistence type="predicted"/>